<sequence length="91" mass="10350">MKCTCHFNAHFSLPCRHIFAVRAHLELPLYVCNNVRFKAQAALSSESQHVTVSSTITEIVIVPRRSNAATAEEKYMMVRDVTRKFDALLPM</sequence>
<keyword evidence="1" id="KW-0479">Metal-binding</keyword>
<evidence type="ECO:0000259" key="2">
    <source>
        <dbReference type="PROSITE" id="PS50966"/>
    </source>
</evidence>
<dbReference type="PROSITE" id="PS50966">
    <property type="entry name" value="ZF_SWIM"/>
    <property type="match status" value="1"/>
</dbReference>
<dbReference type="GO" id="GO:0008270">
    <property type="term" value="F:zinc ion binding"/>
    <property type="evidence" value="ECO:0007669"/>
    <property type="project" value="UniProtKB-KW"/>
</dbReference>
<name>A0AAE0Z331_9GAST</name>
<organism evidence="3 4">
    <name type="scientific">Elysia crispata</name>
    <name type="common">lettuce slug</name>
    <dbReference type="NCBI Taxonomy" id="231223"/>
    <lineage>
        <taxon>Eukaryota</taxon>
        <taxon>Metazoa</taxon>
        <taxon>Spiralia</taxon>
        <taxon>Lophotrochozoa</taxon>
        <taxon>Mollusca</taxon>
        <taxon>Gastropoda</taxon>
        <taxon>Heterobranchia</taxon>
        <taxon>Euthyneura</taxon>
        <taxon>Panpulmonata</taxon>
        <taxon>Sacoglossa</taxon>
        <taxon>Placobranchoidea</taxon>
        <taxon>Plakobranchidae</taxon>
        <taxon>Elysia</taxon>
    </lineage>
</organism>
<dbReference type="AlphaFoldDB" id="A0AAE0Z331"/>
<reference evidence="3" key="1">
    <citation type="journal article" date="2023" name="G3 (Bethesda)">
        <title>A reference genome for the long-term kleptoplast-retaining sea slug Elysia crispata morphotype clarki.</title>
        <authorList>
            <person name="Eastman K.E."/>
            <person name="Pendleton A.L."/>
            <person name="Shaikh M.A."/>
            <person name="Suttiyut T."/>
            <person name="Ogas R."/>
            <person name="Tomko P."/>
            <person name="Gavelis G."/>
            <person name="Widhalm J.R."/>
            <person name="Wisecaver J.H."/>
        </authorList>
    </citation>
    <scope>NUCLEOTIDE SEQUENCE</scope>
    <source>
        <strain evidence="3">ECLA1</strain>
    </source>
</reference>
<evidence type="ECO:0000256" key="1">
    <source>
        <dbReference type="PROSITE-ProRule" id="PRU00325"/>
    </source>
</evidence>
<dbReference type="Proteomes" id="UP001283361">
    <property type="component" value="Unassembled WGS sequence"/>
</dbReference>
<gene>
    <name evidence="3" type="ORF">RRG08_059638</name>
</gene>
<proteinExistence type="predicted"/>
<protein>
    <recommendedName>
        <fullName evidence="2">SWIM-type domain-containing protein</fullName>
    </recommendedName>
</protein>
<evidence type="ECO:0000313" key="3">
    <source>
        <dbReference type="EMBL" id="KAK3761974.1"/>
    </source>
</evidence>
<evidence type="ECO:0000313" key="4">
    <source>
        <dbReference type="Proteomes" id="UP001283361"/>
    </source>
</evidence>
<comment type="caution">
    <text evidence="3">The sequence shown here is derived from an EMBL/GenBank/DDBJ whole genome shotgun (WGS) entry which is preliminary data.</text>
</comment>
<dbReference type="InterPro" id="IPR007527">
    <property type="entry name" value="Znf_SWIM"/>
</dbReference>
<keyword evidence="4" id="KW-1185">Reference proteome</keyword>
<keyword evidence="1" id="KW-0862">Zinc</keyword>
<accession>A0AAE0Z331</accession>
<dbReference type="EMBL" id="JAWDGP010004784">
    <property type="protein sequence ID" value="KAK3761974.1"/>
    <property type="molecule type" value="Genomic_DNA"/>
</dbReference>
<keyword evidence="1" id="KW-0863">Zinc-finger</keyword>
<feature type="domain" description="SWIM-type" evidence="2">
    <location>
        <begin position="1"/>
        <end position="26"/>
    </location>
</feature>